<keyword evidence="1" id="KW-1133">Transmembrane helix</keyword>
<dbReference type="RefSeq" id="WP_284919109.1">
    <property type="nucleotide sequence ID" value="NZ_CP126980.1"/>
</dbReference>
<keyword evidence="1" id="KW-0472">Membrane</keyword>
<accession>A0ABY8WKV8</accession>
<evidence type="ECO:0000313" key="3">
    <source>
        <dbReference type="Proteomes" id="UP001240150"/>
    </source>
</evidence>
<feature type="transmembrane region" description="Helical" evidence="1">
    <location>
        <begin position="158"/>
        <end position="181"/>
    </location>
</feature>
<feature type="transmembrane region" description="Helical" evidence="1">
    <location>
        <begin position="38"/>
        <end position="58"/>
    </location>
</feature>
<sequence length="189" mass="20191">MKNVANVMVLATLAGALTFVITYARLAPWRSTPVGRNVMSLMAVIVIVSTLAAANLLFGLDWPYRDTIRALSWGSIAAIIWRRVALVVRAQTLPGRHEQRSLVAVRPVVAAPPAEPSQVAADARNRAFRTFVQGLGVDLAVAVVLALAASAGDLAWTRAYWATVGTLLAKTALTTAAAYVMRIYAPPAR</sequence>
<organism evidence="2 3">
    <name type="scientific">Actinoplanes oblitus</name>
    <dbReference type="NCBI Taxonomy" id="3040509"/>
    <lineage>
        <taxon>Bacteria</taxon>
        <taxon>Bacillati</taxon>
        <taxon>Actinomycetota</taxon>
        <taxon>Actinomycetes</taxon>
        <taxon>Micromonosporales</taxon>
        <taxon>Micromonosporaceae</taxon>
        <taxon>Actinoplanes</taxon>
    </lineage>
</organism>
<feature type="transmembrane region" description="Helical" evidence="1">
    <location>
        <begin position="6"/>
        <end position="26"/>
    </location>
</feature>
<dbReference type="InterPro" id="IPR056964">
    <property type="entry name" value="Phage_holin"/>
</dbReference>
<feature type="transmembrane region" description="Helical" evidence="1">
    <location>
        <begin position="131"/>
        <end position="152"/>
    </location>
</feature>
<dbReference type="Proteomes" id="UP001240150">
    <property type="component" value="Chromosome"/>
</dbReference>
<keyword evidence="3" id="KW-1185">Reference proteome</keyword>
<evidence type="ECO:0000313" key="2">
    <source>
        <dbReference type="EMBL" id="WIM97713.1"/>
    </source>
</evidence>
<name>A0ABY8WKV8_9ACTN</name>
<evidence type="ECO:0000256" key="1">
    <source>
        <dbReference type="SAM" id="Phobius"/>
    </source>
</evidence>
<reference evidence="2 3" key="1">
    <citation type="submission" date="2023-06" db="EMBL/GenBank/DDBJ databases">
        <authorList>
            <person name="Yushchuk O."/>
            <person name="Binda E."/>
            <person name="Ruckert-Reed C."/>
            <person name="Fedorenko V."/>
            <person name="Kalinowski J."/>
            <person name="Marinelli F."/>
        </authorList>
    </citation>
    <scope>NUCLEOTIDE SEQUENCE [LARGE SCALE GENOMIC DNA]</scope>
    <source>
        <strain evidence="2 3">NRRL 3884</strain>
    </source>
</reference>
<proteinExistence type="predicted"/>
<keyword evidence="1" id="KW-0812">Transmembrane</keyword>
<gene>
    <name evidence="2" type="ORF">ACTOB_001261</name>
</gene>
<dbReference type="Pfam" id="PF23778">
    <property type="entry name" value="Phage_holin_2"/>
    <property type="match status" value="1"/>
</dbReference>
<dbReference type="EMBL" id="CP126980">
    <property type="protein sequence ID" value="WIM97713.1"/>
    <property type="molecule type" value="Genomic_DNA"/>
</dbReference>
<protein>
    <submittedName>
        <fullName evidence="2">Uncharacterized protein</fullName>
    </submittedName>
</protein>